<dbReference type="InterPro" id="IPR025754">
    <property type="entry name" value="TRC8_N_dom"/>
</dbReference>
<dbReference type="SUPFAM" id="SSF57850">
    <property type="entry name" value="RING/U-box"/>
    <property type="match status" value="1"/>
</dbReference>
<feature type="transmembrane region" description="Helical" evidence="9">
    <location>
        <begin position="399"/>
        <end position="418"/>
    </location>
</feature>
<dbReference type="PROSITE" id="PS50089">
    <property type="entry name" value="ZF_RING_2"/>
    <property type="match status" value="1"/>
</dbReference>
<feature type="transmembrane region" description="Helical" evidence="9">
    <location>
        <begin position="115"/>
        <end position="134"/>
    </location>
</feature>
<dbReference type="SMART" id="SM00184">
    <property type="entry name" value="RING"/>
    <property type="match status" value="1"/>
</dbReference>
<feature type="transmembrane region" description="Helical" evidence="9">
    <location>
        <begin position="544"/>
        <end position="567"/>
    </location>
</feature>
<dbReference type="PANTHER" id="PTHR22763">
    <property type="entry name" value="RING ZINC FINGER PROTEIN"/>
    <property type="match status" value="1"/>
</dbReference>
<feature type="transmembrane region" description="Helical" evidence="9">
    <location>
        <begin position="469"/>
        <end position="489"/>
    </location>
</feature>
<feature type="transmembrane region" description="Helical" evidence="9">
    <location>
        <begin position="430"/>
        <end position="449"/>
    </location>
</feature>
<proteinExistence type="predicted"/>
<evidence type="ECO:0000256" key="9">
    <source>
        <dbReference type="SAM" id="Phobius"/>
    </source>
</evidence>
<keyword evidence="5" id="KW-0862">Zinc</keyword>
<feature type="transmembrane region" description="Helical" evidence="9">
    <location>
        <begin position="219"/>
        <end position="241"/>
    </location>
</feature>
<keyword evidence="7 9" id="KW-0472">Membrane</keyword>
<keyword evidence="4 8" id="KW-0863">Zinc-finger</keyword>
<evidence type="ECO:0000313" key="12">
    <source>
        <dbReference type="Proteomes" id="UP000887458"/>
    </source>
</evidence>
<dbReference type="Pfam" id="PF13923">
    <property type="entry name" value="zf-C3HC4_2"/>
    <property type="match status" value="1"/>
</dbReference>
<dbReference type="InterPro" id="IPR013083">
    <property type="entry name" value="Znf_RING/FYVE/PHD"/>
</dbReference>
<keyword evidence="12" id="KW-1185">Reference proteome</keyword>
<feature type="transmembrane region" description="Helical" evidence="9">
    <location>
        <begin position="191"/>
        <end position="212"/>
    </location>
</feature>
<dbReference type="Gene3D" id="3.30.40.10">
    <property type="entry name" value="Zinc/RING finger domain, C3HC4 (zinc finger)"/>
    <property type="match status" value="1"/>
</dbReference>
<dbReference type="EMBL" id="NJHN03000064">
    <property type="protein sequence ID" value="KAH9418285.1"/>
    <property type="molecule type" value="Genomic_DNA"/>
</dbReference>
<feature type="transmembrane region" description="Helical" evidence="9">
    <location>
        <begin position="247"/>
        <end position="269"/>
    </location>
</feature>
<evidence type="ECO:0000256" key="2">
    <source>
        <dbReference type="ARBA" id="ARBA00022692"/>
    </source>
</evidence>
<evidence type="ECO:0000256" key="1">
    <source>
        <dbReference type="ARBA" id="ARBA00004141"/>
    </source>
</evidence>
<gene>
    <name evidence="11" type="ORF">DERP_010151</name>
</gene>
<comment type="caution">
    <text evidence="11">The sequence shown here is derived from an EMBL/GenBank/DDBJ whole genome shotgun (WGS) entry which is preliminary data.</text>
</comment>
<reference evidence="11 12" key="1">
    <citation type="journal article" date="2018" name="J. Allergy Clin. Immunol.">
        <title>High-quality assembly of Dermatophagoides pteronyssinus genome and transcriptome reveals a wide range of novel allergens.</title>
        <authorList>
            <person name="Liu X.Y."/>
            <person name="Yang K.Y."/>
            <person name="Wang M.Q."/>
            <person name="Kwok J.S."/>
            <person name="Zeng X."/>
            <person name="Yang Z."/>
            <person name="Xiao X.J."/>
            <person name="Lau C.P."/>
            <person name="Li Y."/>
            <person name="Huang Z.M."/>
            <person name="Ba J.G."/>
            <person name="Yim A.K."/>
            <person name="Ouyang C.Y."/>
            <person name="Ngai S.M."/>
            <person name="Chan T.F."/>
            <person name="Leung E.L."/>
            <person name="Liu L."/>
            <person name="Liu Z.G."/>
            <person name="Tsui S.K."/>
        </authorList>
    </citation>
    <scope>NUCLEOTIDE SEQUENCE [LARGE SCALE GENOMIC DNA]</scope>
    <source>
        <strain evidence="11">Derp</strain>
    </source>
</reference>
<feature type="domain" description="RING-type" evidence="10">
    <location>
        <begin position="625"/>
        <end position="663"/>
    </location>
</feature>
<evidence type="ECO:0000256" key="7">
    <source>
        <dbReference type="ARBA" id="ARBA00023136"/>
    </source>
</evidence>
<dbReference type="InterPro" id="IPR001841">
    <property type="entry name" value="Znf_RING"/>
</dbReference>
<sequence>MSMTFDITRMSSPIRRRLYRIMDIILRIPPLFVMDSIFINNMKLTEFSSEFFNIFINNNNNNNYNYNYNYNININQTNSTIFQYLLYNDKQQLTTTTSHTNDLNSLQFQAILNNASAFIMVLVFLLSFTLFLLPTEYLFQFYKWMLSIITALLSYILNDHYVTLVFMNNNNNNNDGIINLVQQQLSFTNGLHYMFITNYICQMILAISFIYLTGIYKSIIPFVAAFFFILPYYAFFLTMFISNKYLIYFPSITLSISLIYILVTLIMNIQNIIQALYLKFVWIKSYMRDLGLFALIESEWNRLHVPQVFRIFWIIRITQQAIFLMMEKYPETTATATTFDTSIFILNSTAIFDNCKHLMVRGCETLIAVLGMTSVLSGITHQIGCMMQTFLILDDPDDRSIGSISAIMFFILALQNGLTSMEPEKRFLRLYRNFCLLFTAMLHFIHNMVSPLLFSLSASRNMSLQRHLRALTVCTFLIISPYLFLNYLWTHHTISTWLLAVSAFGIEVIVKVIITLLIYTLFMIDAFRTSMWEQLDDYVYYVRTIGNLIEFVFGIFLFLNGTWILIFESGGTIRALMMCIHAYFNIWCQAIAGLKTFFKRYQALRKINSLPEASPEQLQQFDDVCSICYQELTTARITKCNHYFHSVCLRKWLYLQDICPLCHKTLYI</sequence>
<keyword evidence="2 9" id="KW-0812">Transmembrane</keyword>
<evidence type="ECO:0000256" key="3">
    <source>
        <dbReference type="ARBA" id="ARBA00022723"/>
    </source>
</evidence>
<organism evidence="11 12">
    <name type="scientific">Dermatophagoides pteronyssinus</name>
    <name type="common">European house dust mite</name>
    <dbReference type="NCBI Taxonomy" id="6956"/>
    <lineage>
        <taxon>Eukaryota</taxon>
        <taxon>Metazoa</taxon>
        <taxon>Ecdysozoa</taxon>
        <taxon>Arthropoda</taxon>
        <taxon>Chelicerata</taxon>
        <taxon>Arachnida</taxon>
        <taxon>Acari</taxon>
        <taxon>Acariformes</taxon>
        <taxon>Sarcoptiformes</taxon>
        <taxon>Astigmata</taxon>
        <taxon>Psoroptidia</taxon>
        <taxon>Analgoidea</taxon>
        <taxon>Pyroglyphidae</taxon>
        <taxon>Dermatophagoidinae</taxon>
        <taxon>Dermatophagoides</taxon>
    </lineage>
</organism>
<dbReference type="Proteomes" id="UP000887458">
    <property type="component" value="Unassembled WGS sequence"/>
</dbReference>
<dbReference type="PANTHER" id="PTHR22763:SF163">
    <property type="entry name" value="E3 UBIQUITIN-PROTEIN LIGASE RNF139"/>
    <property type="match status" value="1"/>
</dbReference>
<protein>
    <recommendedName>
        <fullName evidence="10">RING-type domain-containing protein</fullName>
    </recommendedName>
</protein>
<dbReference type="CDD" id="cd16476">
    <property type="entry name" value="RING-H2_RNF139-like"/>
    <property type="match status" value="1"/>
</dbReference>
<feature type="transmembrane region" description="Helical" evidence="9">
    <location>
        <begin position="141"/>
        <end position="157"/>
    </location>
</feature>
<reference evidence="11 12" key="2">
    <citation type="journal article" date="2022" name="Mol. Biol. Evol.">
        <title>Comparative Genomics Reveals Insights into the Divergent Evolution of Astigmatic Mites and Household Pest Adaptations.</title>
        <authorList>
            <person name="Xiong Q."/>
            <person name="Wan A.T."/>
            <person name="Liu X."/>
            <person name="Fung C.S."/>
            <person name="Xiao X."/>
            <person name="Malainual N."/>
            <person name="Hou J."/>
            <person name="Wang L."/>
            <person name="Wang M."/>
            <person name="Yang K.Y."/>
            <person name="Cui Y."/>
            <person name="Leung E.L."/>
            <person name="Nong W."/>
            <person name="Shin S.K."/>
            <person name="Au S.W."/>
            <person name="Jeong K.Y."/>
            <person name="Chew F.T."/>
            <person name="Hui J.H."/>
            <person name="Leung T.F."/>
            <person name="Tungtrongchitr A."/>
            <person name="Zhong N."/>
            <person name="Liu Z."/>
            <person name="Tsui S.K."/>
        </authorList>
    </citation>
    <scope>NUCLEOTIDE SEQUENCE [LARGE SCALE GENOMIC DNA]</scope>
    <source>
        <strain evidence="11">Derp</strain>
    </source>
</reference>
<evidence type="ECO:0000256" key="6">
    <source>
        <dbReference type="ARBA" id="ARBA00022989"/>
    </source>
</evidence>
<dbReference type="InterPro" id="IPR050731">
    <property type="entry name" value="HRD1_E3_ubiq-ligases"/>
</dbReference>
<evidence type="ECO:0000256" key="8">
    <source>
        <dbReference type="PROSITE-ProRule" id="PRU00175"/>
    </source>
</evidence>
<keyword evidence="6 9" id="KW-1133">Transmembrane helix</keyword>
<feature type="transmembrane region" description="Helical" evidence="9">
    <location>
        <begin position="496"/>
        <end position="524"/>
    </location>
</feature>
<name>A0ABQ8J7F4_DERPT</name>
<accession>A0ABQ8J7F4</accession>
<evidence type="ECO:0000256" key="4">
    <source>
        <dbReference type="ARBA" id="ARBA00022771"/>
    </source>
</evidence>
<comment type="subcellular location">
    <subcellularLocation>
        <location evidence="1">Membrane</location>
        <topology evidence="1">Multi-pass membrane protein</topology>
    </subcellularLocation>
</comment>
<evidence type="ECO:0000313" key="11">
    <source>
        <dbReference type="EMBL" id="KAH9418285.1"/>
    </source>
</evidence>
<evidence type="ECO:0000259" key="10">
    <source>
        <dbReference type="PROSITE" id="PS50089"/>
    </source>
</evidence>
<dbReference type="Pfam" id="PF13705">
    <property type="entry name" value="TRC8_N"/>
    <property type="match status" value="1"/>
</dbReference>
<evidence type="ECO:0000256" key="5">
    <source>
        <dbReference type="ARBA" id="ARBA00022833"/>
    </source>
</evidence>
<keyword evidence="3" id="KW-0479">Metal-binding</keyword>